<dbReference type="Pfam" id="PF00912">
    <property type="entry name" value="Transgly"/>
    <property type="match status" value="1"/>
</dbReference>
<evidence type="ECO:0000256" key="4">
    <source>
        <dbReference type="ARBA" id="ARBA00022645"/>
    </source>
</evidence>
<dbReference type="GO" id="GO:0009252">
    <property type="term" value="P:peptidoglycan biosynthetic process"/>
    <property type="evidence" value="ECO:0007669"/>
    <property type="project" value="UniProtKB-KW"/>
</dbReference>
<dbReference type="AlphaFoldDB" id="A0A1Y3PSJ2"/>
<dbReference type="Gene3D" id="2.60.40.10">
    <property type="entry name" value="Immunoglobulins"/>
    <property type="match status" value="1"/>
</dbReference>
<dbReference type="Gene3D" id="1.10.3810.10">
    <property type="entry name" value="Biosynthetic peptidoglycan transglycosylase-like"/>
    <property type="match status" value="1"/>
</dbReference>
<evidence type="ECO:0000256" key="6">
    <source>
        <dbReference type="ARBA" id="ARBA00022676"/>
    </source>
</evidence>
<feature type="region of interest" description="Disordered" evidence="18">
    <location>
        <begin position="689"/>
        <end position="721"/>
    </location>
</feature>
<dbReference type="Proteomes" id="UP000196475">
    <property type="component" value="Unassembled WGS sequence"/>
</dbReference>
<feature type="compositionally biased region" description="Acidic residues" evidence="18">
    <location>
        <begin position="790"/>
        <end position="800"/>
    </location>
</feature>
<keyword evidence="4" id="KW-0121">Carboxypeptidase</keyword>
<keyword evidence="9" id="KW-0378">Hydrolase</keyword>
<keyword evidence="15" id="KW-0961">Cell wall biogenesis/degradation</keyword>
<evidence type="ECO:0000256" key="2">
    <source>
        <dbReference type="ARBA" id="ARBA00007739"/>
    </source>
</evidence>
<keyword evidence="11" id="KW-0573">Peptidoglycan synthesis</keyword>
<evidence type="ECO:0000313" key="22">
    <source>
        <dbReference type="Proteomes" id="UP000196475"/>
    </source>
</evidence>
<evidence type="ECO:0000256" key="18">
    <source>
        <dbReference type="SAM" id="MobiDB-lite"/>
    </source>
</evidence>
<gene>
    <name evidence="21" type="ORF">BAA01_15850</name>
</gene>
<evidence type="ECO:0000256" key="14">
    <source>
        <dbReference type="ARBA" id="ARBA00023268"/>
    </source>
</evidence>
<dbReference type="EMBL" id="LZRT01000019">
    <property type="protein sequence ID" value="OUM90323.1"/>
    <property type="molecule type" value="Genomic_DNA"/>
</dbReference>
<keyword evidence="8" id="KW-0812">Transmembrane</keyword>
<feature type="domain" description="Penicillin-binding protein transpeptidase" evidence="19">
    <location>
        <begin position="329"/>
        <end position="609"/>
    </location>
</feature>
<comment type="catalytic activity">
    <reaction evidence="17">
        <text>[GlcNAc-(1-&gt;4)-Mur2Ac(oyl-L-Ala-gamma-D-Glu-L-Lys-D-Ala-D-Ala)](n)-di-trans,octa-cis-undecaprenyl diphosphate + beta-D-GlcNAc-(1-&gt;4)-Mur2Ac(oyl-L-Ala-gamma-D-Glu-L-Lys-D-Ala-D-Ala)-di-trans,octa-cis-undecaprenyl diphosphate = [GlcNAc-(1-&gt;4)-Mur2Ac(oyl-L-Ala-gamma-D-Glu-L-Lys-D-Ala-D-Ala)](n+1)-di-trans,octa-cis-undecaprenyl diphosphate + di-trans,octa-cis-undecaprenyl diphosphate + H(+)</text>
        <dbReference type="Rhea" id="RHEA:23708"/>
        <dbReference type="Rhea" id="RHEA-COMP:9602"/>
        <dbReference type="Rhea" id="RHEA-COMP:9603"/>
        <dbReference type="ChEBI" id="CHEBI:15378"/>
        <dbReference type="ChEBI" id="CHEBI:58405"/>
        <dbReference type="ChEBI" id="CHEBI:60033"/>
        <dbReference type="ChEBI" id="CHEBI:78435"/>
        <dbReference type="EC" id="2.4.99.28"/>
    </reaction>
</comment>
<proteinExistence type="inferred from homology"/>
<dbReference type="GO" id="GO:0006508">
    <property type="term" value="P:proteolysis"/>
    <property type="evidence" value="ECO:0007669"/>
    <property type="project" value="UniProtKB-KW"/>
</dbReference>
<evidence type="ECO:0000259" key="19">
    <source>
        <dbReference type="Pfam" id="PF00905"/>
    </source>
</evidence>
<dbReference type="FunFam" id="1.10.3810.10:FF:000001">
    <property type="entry name" value="Penicillin-binding protein 1A"/>
    <property type="match status" value="1"/>
</dbReference>
<dbReference type="SUPFAM" id="SSF53955">
    <property type="entry name" value="Lysozyme-like"/>
    <property type="match status" value="1"/>
</dbReference>
<feature type="region of interest" description="Disordered" evidence="18">
    <location>
        <begin position="782"/>
        <end position="889"/>
    </location>
</feature>
<keyword evidence="14" id="KW-0511">Multifunctional enzyme</keyword>
<evidence type="ECO:0000256" key="5">
    <source>
        <dbReference type="ARBA" id="ARBA00022670"/>
    </source>
</evidence>
<dbReference type="NCBIfam" id="TIGR02074">
    <property type="entry name" value="PBP_1a_fam"/>
    <property type="match status" value="1"/>
</dbReference>
<evidence type="ECO:0000256" key="7">
    <source>
        <dbReference type="ARBA" id="ARBA00022679"/>
    </source>
</evidence>
<dbReference type="SUPFAM" id="SSF56601">
    <property type="entry name" value="beta-lactamase/transpeptidase-like"/>
    <property type="match status" value="1"/>
</dbReference>
<evidence type="ECO:0000313" key="21">
    <source>
        <dbReference type="EMBL" id="OUM90323.1"/>
    </source>
</evidence>
<keyword evidence="6" id="KW-0328">Glycosyltransferase</keyword>
<dbReference type="GO" id="GO:0009002">
    <property type="term" value="F:serine-type D-Ala-D-Ala carboxypeptidase activity"/>
    <property type="evidence" value="ECO:0007669"/>
    <property type="project" value="UniProtKB-EC"/>
</dbReference>
<evidence type="ECO:0000256" key="9">
    <source>
        <dbReference type="ARBA" id="ARBA00022801"/>
    </source>
</evidence>
<protein>
    <submittedName>
        <fullName evidence="21">Uncharacterized protein</fullName>
    </submittedName>
</protein>
<accession>A0A1Y3PSJ2</accession>
<dbReference type="Gene3D" id="3.40.710.10">
    <property type="entry name" value="DD-peptidase/beta-lactamase superfamily"/>
    <property type="match status" value="1"/>
</dbReference>
<keyword evidence="12" id="KW-1133">Transmembrane helix</keyword>
<name>A0A1Y3PSJ2_9BACI</name>
<dbReference type="InterPro" id="IPR001460">
    <property type="entry name" value="PCN-bd_Tpept"/>
</dbReference>
<dbReference type="GO" id="GO:0030288">
    <property type="term" value="C:outer membrane-bounded periplasmic space"/>
    <property type="evidence" value="ECO:0007669"/>
    <property type="project" value="TreeGrafter"/>
</dbReference>
<keyword evidence="10" id="KW-0133">Cell shape</keyword>
<dbReference type="InterPro" id="IPR013783">
    <property type="entry name" value="Ig-like_fold"/>
</dbReference>
<evidence type="ECO:0000256" key="8">
    <source>
        <dbReference type="ARBA" id="ARBA00022692"/>
    </source>
</evidence>
<dbReference type="InterPro" id="IPR050396">
    <property type="entry name" value="Glycosyltr_51/Transpeptidase"/>
</dbReference>
<sequence>MSQTKPRRKKGRVIRIALLLAVLLAVFSIAGVVIAGEMMIDETKLTQMSQTSTVYDADGQEIASLYVENRKLIEDFDKVPDYVRDAFIATEDRRFYKHFGVDPIGILRALVVNLQAGRTVEGGSTITQQLAKLTYLTHDRTLSRKIKEAIIAVNLERKFSKDEILEMYLNQVYFGHGAYGIETASQLYFGKSVTELTLGEAALLAGLPKAPNDYSPFNDLQKAMERRKVILKLMEEQQYITAEERQMAEREEIRLAERPKRKTFAQAYLDYLVKEAEKKYGFTEAELYRGGYKIYTNLNRQAQEAIEAVFADDQYFPKSADDQKIESGMVILDHQTGGILAMAGGRDYVPKGLNWATQRDRQPGSSFKPIAVYGPALEEGWSPYDLLVDKKITYKEYGNWTPTNPGGRYRGQVTMMTAVTDSINASAAWLLNEIGVEKGYEFATRLGVPMAEQDRHNLAISLGGLTHGVSPLDMAQAYTAFGNNGKMMRAYAIQKITTQDDRLIVQAEPNGETVMSPQSAYYMTRMLENVVKEGTGKNARMDRAVAGKTGTVALDPKVFKVNGNKDAWFVGYTPEWTAAVWMGYPKTDEKHYLKFSGGSYPAKLFKEVMRRALKGHPVTQFERPEGVAELIPPVQLTQITDLKGQYNPAQQAIELSWTPLEPEGAVGYRVYRRAEPANWLGQWLNGRKGEQKNEENPQEQGPAEGQPSEAPPELGVAPQGDTLIGESREGYFRDEGVDSRYTYTYYVIPYNLKTGEEGPKSNEAVVEVTGSGNLKDYLKEWEKRWKNERPEEENPQEEQPDPTQPPDGNNPQQPPSEGDDSEGNDSGEGIWPPVNGLLPKPPQEEKGKGKPEQPANRQSTHPDALPSEPPDGWPPEQSQVPTPVQRGTY</sequence>
<feature type="compositionally biased region" description="Basic and acidic residues" evidence="18">
    <location>
        <begin position="842"/>
        <end position="851"/>
    </location>
</feature>
<evidence type="ECO:0000256" key="15">
    <source>
        <dbReference type="ARBA" id="ARBA00023316"/>
    </source>
</evidence>
<feature type="domain" description="Glycosyl transferase family 51" evidence="20">
    <location>
        <begin position="59"/>
        <end position="234"/>
    </location>
</feature>
<dbReference type="InterPro" id="IPR001264">
    <property type="entry name" value="Glyco_trans_51"/>
</dbReference>
<keyword evidence="5" id="KW-0645">Protease</keyword>
<dbReference type="InterPro" id="IPR012338">
    <property type="entry name" value="Beta-lactam/transpept-like"/>
</dbReference>
<keyword evidence="3" id="KW-1003">Cell membrane</keyword>
<evidence type="ECO:0000256" key="12">
    <source>
        <dbReference type="ARBA" id="ARBA00022989"/>
    </source>
</evidence>
<dbReference type="InterPro" id="IPR036950">
    <property type="entry name" value="PBP_transglycosylase"/>
</dbReference>
<evidence type="ECO:0000256" key="13">
    <source>
        <dbReference type="ARBA" id="ARBA00023136"/>
    </source>
</evidence>
<dbReference type="GO" id="GO:0008955">
    <property type="term" value="F:peptidoglycan glycosyltransferase activity"/>
    <property type="evidence" value="ECO:0007669"/>
    <property type="project" value="UniProtKB-EC"/>
</dbReference>
<comment type="similarity">
    <text evidence="1">In the C-terminal section; belongs to the transpeptidase family.</text>
</comment>
<reference evidence="22" key="1">
    <citation type="submission" date="2016-06" db="EMBL/GenBank/DDBJ databases">
        <authorList>
            <person name="Nascimento L."/>
            <person name="Pereira R.V."/>
            <person name="Martins L.F."/>
            <person name="Quaggio R.B."/>
            <person name="Silva A.M."/>
            <person name="Setubal J.C."/>
        </authorList>
    </citation>
    <scope>NUCLEOTIDE SEQUENCE [LARGE SCALE GENOMIC DNA]</scope>
</reference>
<comment type="catalytic activity">
    <reaction evidence="16">
        <text>Preferential cleavage: (Ac)2-L-Lys-D-Ala-|-D-Ala. Also transpeptidation of peptidyl-alanyl moieties that are N-acyl substituents of D-alanine.</text>
        <dbReference type="EC" id="3.4.16.4"/>
    </reaction>
</comment>
<keyword evidence="13" id="KW-0472">Membrane</keyword>
<evidence type="ECO:0000256" key="17">
    <source>
        <dbReference type="ARBA" id="ARBA00049902"/>
    </source>
</evidence>
<dbReference type="Pfam" id="PF00905">
    <property type="entry name" value="Transpeptidase"/>
    <property type="match status" value="1"/>
</dbReference>
<keyword evidence="7" id="KW-0808">Transferase</keyword>
<dbReference type="GO" id="GO:0008658">
    <property type="term" value="F:penicillin binding"/>
    <property type="evidence" value="ECO:0007669"/>
    <property type="project" value="InterPro"/>
</dbReference>
<dbReference type="GO" id="GO:0008360">
    <property type="term" value="P:regulation of cell shape"/>
    <property type="evidence" value="ECO:0007669"/>
    <property type="project" value="UniProtKB-KW"/>
</dbReference>
<evidence type="ECO:0000256" key="16">
    <source>
        <dbReference type="ARBA" id="ARBA00034000"/>
    </source>
</evidence>
<dbReference type="GO" id="GO:0071555">
    <property type="term" value="P:cell wall organization"/>
    <property type="evidence" value="ECO:0007669"/>
    <property type="project" value="UniProtKB-KW"/>
</dbReference>
<feature type="compositionally biased region" description="Polar residues" evidence="18">
    <location>
        <begin position="876"/>
        <end position="889"/>
    </location>
</feature>
<dbReference type="PANTHER" id="PTHR32282">
    <property type="entry name" value="BINDING PROTEIN TRANSPEPTIDASE, PUTATIVE-RELATED"/>
    <property type="match status" value="1"/>
</dbReference>
<dbReference type="PANTHER" id="PTHR32282:SF32">
    <property type="entry name" value="PENICILLIN-BINDING PROTEIN 2A"/>
    <property type="match status" value="1"/>
</dbReference>
<evidence type="ECO:0000256" key="3">
    <source>
        <dbReference type="ARBA" id="ARBA00022475"/>
    </source>
</evidence>
<evidence type="ECO:0000256" key="1">
    <source>
        <dbReference type="ARBA" id="ARBA00007090"/>
    </source>
</evidence>
<comment type="caution">
    <text evidence="21">The sequence shown here is derived from an EMBL/GenBank/DDBJ whole genome shotgun (WGS) entry which is preliminary data.</text>
</comment>
<comment type="similarity">
    <text evidence="2">In the N-terminal section; belongs to the glycosyltransferase 51 family.</text>
</comment>
<organism evidence="21 22">
    <name type="scientific">Bacillus thermozeamaize</name>
    <dbReference type="NCBI Taxonomy" id="230954"/>
    <lineage>
        <taxon>Bacteria</taxon>
        <taxon>Bacillati</taxon>
        <taxon>Bacillota</taxon>
        <taxon>Bacilli</taxon>
        <taxon>Bacillales</taxon>
        <taxon>Bacillaceae</taxon>
        <taxon>Bacillus</taxon>
    </lineage>
</organism>
<evidence type="ECO:0000256" key="10">
    <source>
        <dbReference type="ARBA" id="ARBA00022960"/>
    </source>
</evidence>
<evidence type="ECO:0000256" key="11">
    <source>
        <dbReference type="ARBA" id="ARBA00022984"/>
    </source>
</evidence>
<evidence type="ECO:0000259" key="20">
    <source>
        <dbReference type="Pfam" id="PF00912"/>
    </source>
</evidence>
<dbReference type="InterPro" id="IPR023346">
    <property type="entry name" value="Lysozyme-like_dom_sf"/>
</dbReference>